<dbReference type="InterPro" id="IPR048254">
    <property type="entry name" value="CDP_ALCOHOL_P_TRANSF_CS"/>
</dbReference>
<reference evidence="15" key="1">
    <citation type="journal article" date="2019" name="Int. J. Syst. Evol. Microbiol.">
        <title>The Global Catalogue of Microorganisms (GCM) 10K type strain sequencing project: providing services to taxonomists for standard genome sequencing and annotation.</title>
        <authorList>
            <consortium name="The Broad Institute Genomics Platform"/>
            <consortium name="The Broad Institute Genome Sequencing Center for Infectious Disease"/>
            <person name="Wu L."/>
            <person name="Ma J."/>
        </authorList>
    </citation>
    <scope>NUCLEOTIDE SEQUENCE [LARGE SCALE GENOMIC DNA]</scope>
    <source>
        <strain evidence="15">CGMCC 1.16455</strain>
    </source>
</reference>
<dbReference type="PANTHER" id="PTHR14269:SF62">
    <property type="entry name" value="CDP-DIACYLGLYCEROL--GLYCEROL-3-PHOSPHATE 3-PHOSPHATIDYLTRANSFERASE 1, CHLOROPLASTIC"/>
    <property type="match status" value="1"/>
</dbReference>
<dbReference type="Gene3D" id="1.20.120.1760">
    <property type="match status" value="1"/>
</dbReference>
<dbReference type="PANTHER" id="PTHR14269">
    <property type="entry name" value="CDP-DIACYLGLYCEROL--GLYCEROL-3-PHOSPHATE 3-PHOSPHATIDYLTRANSFERASE-RELATED"/>
    <property type="match status" value="1"/>
</dbReference>
<dbReference type="PROSITE" id="PS00379">
    <property type="entry name" value="CDP_ALCOHOL_P_TRANSF"/>
    <property type="match status" value="1"/>
</dbReference>
<dbReference type="InterPro" id="IPR050324">
    <property type="entry name" value="CDP-alcohol_PTase-I"/>
</dbReference>
<feature type="transmembrane region" description="Helical" evidence="13">
    <location>
        <begin position="12"/>
        <end position="32"/>
    </location>
</feature>
<dbReference type="InterPro" id="IPR000462">
    <property type="entry name" value="CDP-OH_P_trans"/>
</dbReference>
<evidence type="ECO:0000256" key="3">
    <source>
        <dbReference type="ARBA" id="ARBA00022516"/>
    </source>
</evidence>
<evidence type="ECO:0000256" key="11">
    <source>
        <dbReference type="RuleBase" id="RU003750"/>
    </source>
</evidence>
<organism evidence="14 15">
    <name type="scientific">Brachybacterium tyrofermentans</name>
    <dbReference type="NCBI Taxonomy" id="47848"/>
    <lineage>
        <taxon>Bacteria</taxon>
        <taxon>Bacillati</taxon>
        <taxon>Actinomycetota</taxon>
        <taxon>Actinomycetes</taxon>
        <taxon>Micrococcales</taxon>
        <taxon>Dermabacteraceae</taxon>
        <taxon>Brachybacterium</taxon>
    </lineage>
</organism>
<dbReference type="GeneID" id="303298537"/>
<keyword evidence="4 11" id="KW-0808">Transferase</keyword>
<evidence type="ECO:0000256" key="13">
    <source>
        <dbReference type="SAM" id="Phobius"/>
    </source>
</evidence>
<keyword evidence="5 13" id="KW-0812">Transmembrane</keyword>
<accession>A0ABW0FDC9</accession>
<dbReference type="EC" id="2.7.8.-" evidence="14"/>
<keyword evidence="7" id="KW-0443">Lipid metabolism</keyword>
<dbReference type="GO" id="GO:0016740">
    <property type="term" value="F:transferase activity"/>
    <property type="evidence" value="ECO:0007669"/>
    <property type="project" value="UniProtKB-KW"/>
</dbReference>
<evidence type="ECO:0000256" key="8">
    <source>
        <dbReference type="ARBA" id="ARBA00023136"/>
    </source>
</evidence>
<evidence type="ECO:0000313" key="15">
    <source>
        <dbReference type="Proteomes" id="UP001595937"/>
    </source>
</evidence>
<dbReference type="Pfam" id="PF01066">
    <property type="entry name" value="CDP-OH_P_transf"/>
    <property type="match status" value="1"/>
</dbReference>
<evidence type="ECO:0000313" key="14">
    <source>
        <dbReference type="EMBL" id="MFC5296659.1"/>
    </source>
</evidence>
<comment type="similarity">
    <text evidence="2 11">Belongs to the CDP-alcohol phosphatidyltransferase class-I family.</text>
</comment>
<gene>
    <name evidence="14" type="ORF">ACFPK8_03985</name>
</gene>
<evidence type="ECO:0000256" key="4">
    <source>
        <dbReference type="ARBA" id="ARBA00022679"/>
    </source>
</evidence>
<dbReference type="EMBL" id="JBHSLN010000012">
    <property type="protein sequence ID" value="MFC5296659.1"/>
    <property type="molecule type" value="Genomic_DNA"/>
</dbReference>
<feature type="transmembrane region" description="Helical" evidence="13">
    <location>
        <begin position="94"/>
        <end position="116"/>
    </location>
</feature>
<evidence type="ECO:0000256" key="10">
    <source>
        <dbReference type="ARBA" id="ARBA00023264"/>
    </source>
</evidence>
<keyword evidence="8 13" id="KW-0472">Membrane</keyword>
<evidence type="ECO:0000256" key="2">
    <source>
        <dbReference type="ARBA" id="ARBA00010441"/>
    </source>
</evidence>
<evidence type="ECO:0000256" key="1">
    <source>
        <dbReference type="ARBA" id="ARBA00004141"/>
    </source>
</evidence>
<sequence length="213" mass="22634">MSTSRRPDWATIPNLVTLVRFVLLAPVCALLLDSPDTLAVVLLLAWASTDWIDGMLARALDQTSRTGEIIDPIADRLGLAAITATLAVAGLLPWLALIIIVVADVAMVLLATRAALGGRLEVSRIGKARTFALMTSVFLLVAAAAWAPGLLGAVRVLLWISVVLHVLSAVDYILRATRAPAQAQIQDRAQAQTPEQARPEDGAPAGEEPPSRR</sequence>
<dbReference type="InterPro" id="IPR043130">
    <property type="entry name" value="CDP-OH_PTrfase_TM_dom"/>
</dbReference>
<evidence type="ECO:0000256" key="9">
    <source>
        <dbReference type="ARBA" id="ARBA00023209"/>
    </source>
</evidence>
<feature type="transmembrane region" description="Helical" evidence="13">
    <location>
        <begin position="153"/>
        <end position="174"/>
    </location>
</feature>
<name>A0ABW0FDC9_9MICO</name>
<feature type="compositionally biased region" description="Low complexity" evidence="12">
    <location>
        <begin position="202"/>
        <end position="213"/>
    </location>
</feature>
<proteinExistence type="inferred from homology"/>
<evidence type="ECO:0000256" key="7">
    <source>
        <dbReference type="ARBA" id="ARBA00023098"/>
    </source>
</evidence>
<feature type="transmembrane region" description="Helical" evidence="13">
    <location>
        <begin position="128"/>
        <end position="147"/>
    </location>
</feature>
<keyword evidence="15" id="KW-1185">Reference proteome</keyword>
<evidence type="ECO:0000256" key="5">
    <source>
        <dbReference type="ARBA" id="ARBA00022692"/>
    </source>
</evidence>
<keyword evidence="3" id="KW-0444">Lipid biosynthesis</keyword>
<comment type="caution">
    <text evidence="14">The sequence shown here is derived from an EMBL/GenBank/DDBJ whole genome shotgun (WGS) entry which is preliminary data.</text>
</comment>
<keyword evidence="10" id="KW-1208">Phospholipid metabolism</keyword>
<feature type="region of interest" description="Disordered" evidence="12">
    <location>
        <begin position="184"/>
        <end position="213"/>
    </location>
</feature>
<protein>
    <submittedName>
        <fullName evidence="14">CDP-alcohol phosphatidyltransferase family protein</fullName>
        <ecNumber evidence="14">2.7.8.-</ecNumber>
    </submittedName>
</protein>
<dbReference type="RefSeq" id="WP_343925563.1">
    <property type="nucleotide sequence ID" value="NZ_BAAAIR010000046.1"/>
</dbReference>
<comment type="subcellular location">
    <subcellularLocation>
        <location evidence="1">Membrane</location>
        <topology evidence="1">Multi-pass membrane protein</topology>
    </subcellularLocation>
</comment>
<keyword evidence="6 13" id="KW-1133">Transmembrane helix</keyword>
<keyword evidence="9" id="KW-0594">Phospholipid biosynthesis</keyword>
<evidence type="ECO:0000256" key="12">
    <source>
        <dbReference type="SAM" id="MobiDB-lite"/>
    </source>
</evidence>
<evidence type="ECO:0000256" key="6">
    <source>
        <dbReference type="ARBA" id="ARBA00022989"/>
    </source>
</evidence>
<dbReference type="Proteomes" id="UP001595937">
    <property type="component" value="Unassembled WGS sequence"/>
</dbReference>